<dbReference type="SFLD" id="SFLDG01129">
    <property type="entry name" value="C1.5:_HAD__Beta-PGM__Phosphata"/>
    <property type="match status" value="1"/>
</dbReference>
<comment type="function">
    <text evidence="6 7">Removes the phosphate from trehalose 6-phosphate to produce free trehalose.</text>
</comment>
<evidence type="ECO:0000256" key="3">
    <source>
        <dbReference type="ARBA" id="ARBA00006171"/>
    </source>
</evidence>
<evidence type="ECO:0000256" key="5">
    <source>
        <dbReference type="ARBA" id="ARBA00022801"/>
    </source>
</evidence>
<proteinExistence type="inferred from homology"/>
<keyword evidence="5 7" id="KW-0378">Hydrolase</keyword>
<dbReference type="Gene3D" id="3.40.50.1000">
    <property type="entry name" value="HAD superfamily/HAD-like"/>
    <property type="match status" value="2"/>
</dbReference>
<dbReference type="NCBIfam" id="TIGR01509">
    <property type="entry name" value="HAD-SF-IA-v3"/>
    <property type="match status" value="1"/>
</dbReference>
<dbReference type="RefSeq" id="WP_346073518.1">
    <property type="nucleotide sequence ID" value="NZ_BAAAHC010000013.1"/>
</dbReference>
<keyword evidence="7" id="KW-0479">Metal-binding</keyword>
<keyword evidence="7" id="KW-0460">Magnesium</keyword>
<evidence type="ECO:0000313" key="8">
    <source>
        <dbReference type="EMBL" id="GAA0528299.1"/>
    </source>
</evidence>
<dbReference type="Gene3D" id="3.30.70.1020">
    <property type="entry name" value="Trehalose-6-phosphate phosphatase related protein, domain 2"/>
    <property type="match status" value="1"/>
</dbReference>
<evidence type="ECO:0000313" key="9">
    <source>
        <dbReference type="Proteomes" id="UP001500220"/>
    </source>
</evidence>
<sequence length="527" mass="57550">MTTTRIDPRRHHAVLFDLDGVLTDTASVHAAAWQRLFDRYLADRPPSPLEDHRAFTAADYRQHVDGKPRVDGVLDFLRSRGIRLPRGASSDPAGRETGHGLGRLKDRYFHDALETGGVAVFDDAVALVESLRRHDIHTAVISGSRNCALVLDRAGIADLFDVRVDGVLAEELHLPGKPDPAVFLEAARRLDTPPSRCVVVEDAQSGVHAARSGGFALVLGVARAGPPSRLLDAGADTVVATLADVAVAESDELLLSEVPDALTHWADIADRLRGRRPVLLLDFEGTLAPIRQDPSRVTLPLRTRVVLQLLARHCPVVISSGRDLRDLRRRVRVARAWYAGSHGFELLAPGGEPIAHHAAETALPDLGEAERLLAIEVGSVPGVLVDRTRFALAVHYRNARPAEVDQVISVVRRIGDERLTLRVAYGRRVVELLPNTYWNKGRALRWLMDEAGLTHSAVTPVFAGDDRTDEDAFHEIHDDGIGIVVLGGEHGGRLTWAHYRVDGPRSLCTLLTHVTSLLRGSTTGRLP</sequence>
<evidence type="ECO:0000256" key="7">
    <source>
        <dbReference type="RuleBase" id="RU361117"/>
    </source>
</evidence>
<dbReference type="Proteomes" id="UP001500220">
    <property type="component" value="Unassembled WGS sequence"/>
</dbReference>
<dbReference type="InterPro" id="IPR003337">
    <property type="entry name" value="Trehalose_PPase"/>
</dbReference>
<evidence type="ECO:0000256" key="4">
    <source>
        <dbReference type="ARBA" id="ARBA00008770"/>
    </source>
</evidence>
<comment type="pathway">
    <text evidence="2 7">Glycan biosynthesis; trehalose biosynthesis.</text>
</comment>
<comment type="catalytic activity">
    <reaction evidence="1 7">
        <text>alpha,alpha-trehalose 6-phosphate + H2O = alpha,alpha-trehalose + phosphate</text>
        <dbReference type="Rhea" id="RHEA:23420"/>
        <dbReference type="ChEBI" id="CHEBI:15377"/>
        <dbReference type="ChEBI" id="CHEBI:16551"/>
        <dbReference type="ChEBI" id="CHEBI:43474"/>
        <dbReference type="ChEBI" id="CHEBI:58429"/>
        <dbReference type="EC" id="3.1.3.12"/>
    </reaction>
</comment>
<protein>
    <recommendedName>
        <fullName evidence="7">Trehalose 6-phosphate phosphatase</fullName>
        <ecNumber evidence="7">3.1.3.12</ecNumber>
    </recommendedName>
</protein>
<dbReference type="InterPro" id="IPR006439">
    <property type="entry name" value="HAD-SF_hydro_IA"/>
</dbReference>
<dbReference type="InterPro" id="IPR044651">
    <property type="entry name" value="OTSB-like"/>
</dbReference>
<organism evidence="8 9">
    <name type="scientific">Saccharopolyspora thermophila</name>
    <dbReference type="NCBI Taxonomy" id="89367"/>
    <lineage>
        <taxon>Bacteria</taxon>
        <taxon>Bacillati</taxon>
        <taxon>Actinomycetota</taxon>
        <taxon>Actinomycetes</taxon>
        <taxon>Pseudonocardiales</taxon>
        <taxon>Pseudonocardiaceae</taxon>
        <taxon>Saccharopolyspora</taxon>
    </lineage>
</organism>
<dbReference type="NCBIfam" id="TIGR01484">
    <property type="entry name" value="HAD-SF-IIB"/>
    <property type="match status" value="1"/>
</dbReference>
<dbReference type="InterPro" id="IPR010976">
    <property type="entry name" value="B-phosphoglucomutase_hydrolase"/>
</dbReference>
<dbReference type="NCBIfam" id="TIGR00685">
    <property type="entry name" value="T6PP"/>
    <property type="match status" value="1"/>
</dbReference>
<dbReference type="SFLD" id="SFLDS00003">
    <property type="entry name" value="Haloacid_Dehalogenase"/>
    <property type="match status" value="1"/>
</dbReference>
<comment type="similarity">
    <text evidence="3">Belongs to the HAD-like hydrolase superfamily. CbbY/CbbZ/Gph/YieH family.</text>
</comment>
<evidence type="ECO:0000256" key="1">
    <source>
        <dbReference type="ARBA" id="ARBA00000500"/>
    </source>
</evidence>
<dbReference type="Gene3D" id="1.10.150.240">
    <property type="entry name" value="Putative phosphatase, domain 2"/>
    <property type="match status" value="1"/>
</dbReference>
<dbReference type="InterPro" id="IPR036412">
    <property type="entry name" value="HAD-like_sf"/>
</dbReference>
<keyword evidence="9" id="KW-1185">Reference proteome</keyword>
<dbReference type="PANTHER" id="PTHR43768:SF3">
    <property type="entry name" value="TREHALOSE 6-PHOSPHATE PHOSPHATASE"/>
    <property type="match status" value="1"/>
</dbReference>
<evidence type="ECO:0000256" key="2">
    <source>
        <dbReference type="ARBA" id="ARBA00005199"/>
    </source>
</evidence>
<dbReference type="SUPFAM" id="SSF56784">
    <property type="entry name" value="HAD-like"/>
    <property type="match status" value="2"/>
</dbReference>
<accession>A0ABN1CXM0</accession>
<evidence type="ECO:0000256" key="6">
    <source>
        <dbReference type="ARBA" id="ARBA00024179"/>
    </source>
</evidence>
<dbReference type="EC" id="3.1.3.12" evidence="7"/>
<dbReference type="Pfam" id="PF00702">
    <property type="entry name" value="Hydrolase"/>
    <property type="match status" value="1"/>
</dbReference>
<dbReference type="InterPro" id="IPR023214">
    <property type="entry name" value="HAD_sf"/>
</dbReference>
<dbReference type="Pfam" id="PF02358">
    <property type="entry name" value="Trehalose_PPase"/>
    <property type="match status" value="1"/>
</dbReference>
<dbReference type="EMBL" id="BAAAHC010000013">
    <property type="protein sequence ID" value="GAA0528299.1"/>
    <property type="molecule type" value="Genomic_DNA"/>
</dbReference>
<name>A0ABN1CXM0_9PSEU</name>
<gene>
    <name evidence="8" type="ORF">GCM10009545_33300</name>
</gene>
<comment type="caution">
    <text evidence="8">The sequence shown here is derived from an EMBL/GenBank/DDBJ whole genome shotgun (WGS) entry which is preliminary data.</text>
</comment>
<comment type="similarity">
    <text evidence="4 7">Belongs to the trehalose phosphatase family.</text>
</comment>
<dbReference type="NCBIfam" id="TIGR02009">
    <property type="entry name" value="PGMB-YQAB-SF"/>
    <property type="match status" value="1"/>
</dbReference>
<comment type="cofactor">
    <cofactor evidence="7">
        <name>Mg(2+)</name>
        <dbReference type="ChEBI" id="CHEBI:18420"/>
    </cofactor>
</comment>
<dbReference type="InterPro" id="IPR006379">
    <property type="entry name" value="HAD-SF_hydro_IIB"/>
</dbReference>
<dbReference type="InterPro" id="IPR023198">
    <property type="entry name" value="PGP-like_dom2"/>
</dbReference>
<dbReference type="PANTHER" id="PTHR43768">
    <property type="entry name" value="TREHALOSE 6-PHOSPHATE PHOSPHATASE"/>
    <property type="match status" value="1"/>
</dbReference>
<reference evidence="8 9" key="1">
    <citation type="journal article" date="2019" name="Int. J. Syst. Evol. Microbiol.">
        <title>The Global Catalogue of Microorganisms (GCM) 10K type strain sequencing project: providing services to taxonomists for standard genome sequencing and annotation.</title>
        <authorList>
            <consortium name="The Broad Institute Genomics Platform"/>
            <consortium name="The Broad Institute Genome Sequencing Center for Infectious Disease"/>
            <person name="Wu L."/>
            <person name="Ma J."/>
        </authorList>
    </citation>
    <scope>NUCLEOTIDE SEQUENCE [LARGE SCALE GENOMIC DNA]</scope>
    <source>
        <strain evidence="8 9">JCM 10664</strain>
    </source>
</reference>